<dbReference type="Proteomes" id="UP001302349">
    <property type="component" value="Chromosome"/>
</dbReference>
<dbReference type="InterPro" id="IPR029442">
    <property type="entry name" value="GyrI-like"/>
</dbReference>
<dbReference type="PIRSF" id="PIRSF031644">
    <property type="entry name" value="UCP031644"/>
    <property type="match status" value="1"/>
</dbReference>
<dbReference type="Pfam" id="PF06445">
    <property type="entry name" value="GyrI-like"/>
    <property type="match status" value="1"/>
</dbReference>
<dbReference type="InterPro" id="IPR011256">
    <property type="entry name" value="Reg_factor_effector_dom_sf"/>
</dbReference>
<gene>
    <name evidence="2" type="ORF">RT717_04975</name>
</gene>
<feature type="domain" description="GyrI-like small molecule binding" evidence="1">
    <location>
        <begin position="123"/>
        <end position="203"/>
    </location>
</feature>
<name>A0ABZ0ISG5_9BACT</name>
<dbReference type="RefSeq" id="WP_317490630.1">
    <property type="nucleotide sequence ID" value="NZ_CP136051.1"/>
</dbReference>
<dbReference type="Gene3D" id="3.20.80.10">
    <property type="entry name" value="Regulatory factor, effector binding domain"/>
    <property type="match status" value="1"/>
</dbReference>
<reference evidence="2 3" key="1">
    <citation type="journal article" date="2023" name="Microbiol. Resour. Announc.">
        <title>Complete Genome Sequence of Imperialibacter roseus strain P4T.</title>
        <authorList>
            <person name="Tizabi D.R."/>
            <person name="Bachvaroff T."/>
            <person name="Hill R.T."/>
        </authorList>
    </citation>
    <scope>NUCLEOTIDE SEQUENCE [LARGE SCALE GENOMIC DNA]</scope>
    <source>
        <strain evidence="2 3">P4T</strain>
    </source>
</reference>
<accession>A0ABZ0ISG5</accession>
<organism evidence="2 3">
    <name type="scientific">Imperialibacter roseus</name>
    <dbReference type="NCBI Taxonomy" id="1324217"/>
    <lineage>
        <taxon>Bacteria</taxon>
        <taxon>Pseudomonadati</taxon>
        <taxon>Bacteroidota</taxon>
        <taxon>Cytophagia</taxon>
        <taxon>Cytophagales</taxon>
        <taxon>Flammeovirgaceae</taxon>
        <taxon>Imperialibacter</taxon>
    </lineage>
</organism>
<evidence type="ECO:0000259" key="1">
    <source>
        <dbReference type="Pfam" id="PF06445"/>
    </source>
</evidence>
<proteinExistence type="predicted"/>
<sequence>MTKIDLSKIDKTYYTAKQKPELVTLAPAQYLSIAGQGDPSSKGFAECIEALYSVAYIIKFDWKAAEKDFVVPKLEGQWWFDEDKYGGVSMTDAPTKIPRSEWMFRLLIRLPEFVEKGNVATAASNVVSKKGMELARQVKYFEMNEGNVVQILHVGPFDKEPESLGKLQGFIEANNLKRNGLHHEIYLSDFRKTAPDKLKTILREPVK</sequence>
<evidence type="ECO:0000313" key="2">
    <source>
        <dbReference type="EMBL" id="WOK07982.1"/>
    </source>
</evidence>
<keyword evidence="3" id="KW-1185">Reference proteome</keyword>
<dbReference type="InterPro" id="IPR008319">
    <property type="entry name" value="GyrI-like_CCH_Lin2189-like"/>
</dbReference>
<dbReference type="SUPFAM" id="SSF55136">
    <property type="entry name" value="Probable bacterial effector-binding domain"/>
    <property type="match status" value="1"/>
</dbReference>
<dbReference type="EMBL" id="CP136051">
    <property type="protein sequence ID" value="WOK07982.1"/>
    <property type="molecule type" value="Genomic_DNA"/>
</dbReference>
<evidence type="ECO:0000313" key="3">
    <source>
        <dbReference type="Proteomes" id="UP001302349"/>
    </source>
</evidence>
<protein>
    <submittedName>
        <fullName evidence="2">GyrI-like domain-containing protein</fullName>
    </submittedName>
</protein>